<name>A0AAV4QRT3_CAEEX</name>
<protein>
    <submittedName>
        <fullName evidence="2">Uncharacterized protein</fullName>
    </submittedName>
</protein>
<dbReference type="EMBL" id="BPLR01006573">
    <property type="protein sequence ID" value="GIY10877.1"/>
    <property type="molecule type" value="Genomic_DNA"/>
</dbReference>
<feature type="compositionally biased region" description="Polar residues" evidence="1">
    <location>
        <begin position="69"/>
        <end position="83"/>
    </location>
</feature>
<sequence>MLEPNQMPLRSIKSLSNDLVTDVSPCDLSVGVKYRDASAKDSEDDPMRGRDTRENITHFHLLSLRRNAESSANKRVSQENAPD</sequence>
<evidence type="ECO:0000256" key="1">
    <source>
        <dbReference type="SAM" id="MobiDB-lite"/>
    </source>
</evidence>
<reference evidence="2 3" key="1">
    <citation type="submission" date="2021-06" db="EMBL/GenBank/DDBJ databases">
        <title>Caerostris extrusa draft genome.</title>
        <authorList>
            <person name="Kono N."/>
            <person name="Arakawa K."/>
        </authorList>
    </citation>
    <scope>NUCLEOTIDE SEQUENCE [LARGE SCALE GENOMIC DNA]</scope>
</reference>
<evidence type="ECO:0000313" key="2">
    <source>
        <dbReference type="EMBL" id="GIY10877.1"/>
    </source>
</evidence>
<evidence type="ECO:0000313" key="3">
    <source>
        <dbReference type="Proteomes" id="UP001054945"/>
    </source>
</evidence>
<keyword evidence="3" id="KW-1185">Reference proteome</keyword>
<gene>
    <name evidence="2" type="ORF">CEXT_514621</name>
</gene>
<feature type="region of interest" description="Disordered" evidence="1">
    <location>
        <begin position="64"/>
        <end position="83"/>
    </location>
</feature>
<dbReference type="Proteomes" id="UP001054945">
    <property type="component" value="Unassembled WGS sequence"/>
</dbReference>
<organism evidence="2 3">
    <name type="scientific">Caerostris extrusa</name>
    <name type="common">Bark spider</name>
    <name type="synonym">Caerostris bankana</name>
    <dbReference type="NCBI Taxonomy" id="172846"/>
    <lineage>
        <taxon>Eukaryota</taxon>
        <taxon>Metazoa</taxon>
        <taxon>Ecdysozoa</taxon>
        <taxon>Arthropoda</taxon>
        <taxon>Chelicerata</taxon>
        <taxon>Arachnida</taxon>
        <taxon>Araneae</taxon>
        <taxon>Araneomorphae</taxon>
        <taxon>Entelegynae</taxon>
        <taxon>Araneoidea</taxon>
        <taxon>Araneidae</taxon>
        <taxon>Caerostris</taxon>
    </lineage>
</organism>
<accession>A0AAV4QRT3</accession>
<comment type="caution">
    <text evidence="2">The sequence shown here is derived from an EMBL/GenBank/DDBJ whole genome shotgun (WGS) entry which is preliminary data.</text>
</comment>
<proteinExistence type="predicted"/>
<dbReference type="AlphaFoldDB" id="A0AAV4QRT3"/>